<dbReference type="EMBL" id="MPUH01000380">
    <property type="protein sequence ID" value="OMJ81459.1"/>
    <property type="molecule type" value="Genomic_DNA"/>
</dbReference>
<evidence type="ECO:0000313" key="5">
    <source>
        <dbReference type="EMBL" id="OMJ81459.1"/>
    </source>
</evidence>
<evidence type="ECO:0000256" key="3">
    <source>
        <dbReference type="SAM" id="SignalP"/>
    </source>
</evidence>
<accession>A0A1R2BXD8</accession>
<sequence>MCLLRHNYFLMFSLIFLASSRDSHQHEDIYQPQNTENGFLIPNKIRLDRSILETNPTDEIHSTVEKRALTDACLTAHCNKCNRIKQTCVGCDTGYELKNSVCKEIKIDTNQENTNSRFSIYILAIFFTLLLVSIACCLLAMHLKKKIEANPFVEAPTQIYTDIRSIANISVNPEVNGEGLSVRELMENDFPHINEDNVGQISGRNLSSRKGSFDQINFDKVFVRIHDDEKSFNQECAICSDKLKFTDYIRKDSCVHYFHEGCIMDKVILSGYTVCPLNGELTEGNSNMNA</sequence>
<feature type="domain" description="RING-type" evidence="4">
    <location>
        <begin position="236"/>
        <end position="277"/>
    </location>
</feature>
<reference evidence="5 6" key="1">
    <citation type="submission" date="2016-11" db="EMBL/GenBank/DDBJ databases">
        <title>The macronuclear genome of Stentor coeruleus: a giant cell with tiny introns.</title>
        <authorList>
            <person name="Slabodnick M."/>
            <person name="Ruby J.G."/>
            <person name="Reiff S.B."/>
            <person name="Swart E.C."/>
            <person name="Gosai S."/>
            <person name="Prabakaran S."/>
            <person name="Witkowska E."/>
            <person name="Larue G.E."/>
            <person name="Fisher S."/>
            <person name="Freeman R.M."/>
            <person name="Gunawardena J."/>
            <person name="Chu W."/>
            <person name="Stover N.A."/>
            <person name="Gregory B.D."/>
            <person name="Nowacki M."/>
            <person name="Derisi J."/>
            <person name="Roy S.W."/>
            <person name="Marshall W.F."/>
            <person name="Sood P."/>
        </authorList>
    </citation>
    <scope>NUCLEOTIDE SEQUENCE [LARGE SCALE GENOMIC DNA]</scope>
    <source>
        <strain evidence="5">WM001</strain>
    </source>
</reference>
<evidence type="ECO:0000256" key="2">
    <source>
        <dbReference type="SAM" id="Phobius"/>
    </source>
</evidence>
<protein>
    <recommendedName>
        <fullName evidence="4">RING-type domain-containing protein</fullName>
    </recommendedName>
</protein>
<organism evidence="5 6">
    <name type="scientific">Stentor coeruleus</name>
    <dbReference type="NCBI Taxonomy" id="5963"/>
    <lineage>
        <taxon>Eukaryota</taxon>
        <taxon>Sar</taxon>
        <taxon>Alveolata</taxon>
        <taxon>Ciliophora</taxon>
        <taxon>Postciliodesmatophora</taxon>
        <taxon>Heterotrichea</taxon>
        <taxon>Heterotrichida</taxon>
        <taxon>Stentoridae</taxon>
        <taxon>Stentor</taxon>
    </lineage>
</organism>
<evidence type="ECO:0000259" key="4">
    <source>
        <dbReference type="PROSITE" id="PS50089"/>
    </source>
</evidence>
<keyword evidence="2" id="KW-0472">Membrane</keyword>
<keyword evidence="1" id="KW-0479">Metal-binding</keyword>
<dbReference type="PROSITE" id="PS50089">
    <property type="entry name" value="ZF_RING_2"/>
    <property type="match status" value="1"/>
</dbReference>
<evidence type="ECO:0000313" key="6">
    <source>
        <dbReference type="Proteomes" id="UP000187209"/>
    </source>
</evidence>
<name>A0A1R2BXD8_9CILI</name>
<dbReference type="InterPro" id="IPR001841">
    <property type="entry name" value="Znf_RING"/>
</dbReference>
<feature type="transmembrane region" description="Helical" evidence="2">
    <location>
        <begin position="118"/>
        <end position="141"/>
    </location>
</feature>
<dbReference type="Gene3D" id="3.30.40.10">
    <property type="entry name" value="Zinc/RING finger domain, C3HC4 (zinc finger)"/>
    <property type="match status" value="1"/>
</dbReference>
<dbReference type="Pfam" id="PF13639">
    <property type="entry name" value="zf-RING_2"/>
    <property type="match status" value="1"/>
</dbReference>
<keyword evidence="1" id="KW-0863">Zinc-finger</keyword>
<dbReference type="SUPFAM" id="SSF57850">
    <property type="entry name" value="RING/U-box"/>
    <property type="match status" value="1"/>
</dbReference>
<dbReference type="AlphaFoldDB" id="A0A1R2BXD8"/>
<keyword evidence="6" id="KW-1185">Reference proteome</keyword>
<keyword evidence="1" id="KW-0862">Zinc</keyword>
<dbReference type="InterPro" id="IPR013083">
    <property type="entry name" value="Znf_RING/FYVE/PHD"/>
</dbReference>
<evidence type="ECO:0000256" key="1">
    <source>
        <dbReference type="PROSITE-ProRule" id="PRU00175"/>
    </source>
</evidence>
<comment type="caution">
    <text evidence="5">The sequence shown here is derived from an EMBL/GenBank/DDBJ whole genome shotgun (WGS) entry which is preliminary data.</text>
</comment>
<proteinExistence type="predicted"/>
<dbReference type="GO" id="GO:0008270">
    <property type="term" value="F:zinc ion binding"/>
    <property type="evidence" value="ECO:0007669"/>
    <property type="project" value="UniProtKB-KW"/>
</dbReference>
<keyword evidence="2" id="KW-1133">Transmembrane helix</keyword>
<dbReference type="Proteomes" id="UP000187209">
    <property type="component" value="Unassembled WGS sequence"/>
</dbReference>
<gene>
    <name evidence="5" type="ORF">SteCoe_18077</name>
</gene>
<keyword evidence="2" id="KW-0812">Transmembrane</keyword>
<keyword evidence="3" id="KW-0732">Signal</keyword>
<feature type="chain" id="PRO_5012819746" description="RING-type domain-containing protein" evidence="3">
    <location>
        <begin position="26"/>
        <end position="290"/>
    </location>
</feature>
<feature type="signal peptide" evidence="3">
    <location>
        <begin position="1"/>
        <end position="25"/>
    </location>
</feature>